<comment type="caution">
    <text evidence="1">The sequence shown here is derived from an EMBL/GenBank/DDBJ whole genome shotgun (WGS) entry which is preliminary data.</text>
</comment>
<organism evidence="1 2">
    <name type="scientific">Allacma fusca</name>
    <dbReference type="NCBI Taxonomy" id="39272"/>
    <lineage>
        <taxon>Eukaryota</taxon>
        <taxon>Metazoa</taxon>
        <taxon>Ecdysozoa</taxon>
        <taxon>Arthropoda</taxon>
        <taxon>Hexapoda</taxon>
        <taxon>Collembola</taxon>
        <taxon>Symphypleona</taxon>
        <taxon>Sminthuridae</taxon>
        <taxon>Allacma</taxon>
    </lineage>
</organism>
<evidence type="ECO:0000313" key="1">
    <source>
        <dbReference type="EMBL" id="CAG7719089.1"/>
    </source>
</evidence>
<gene>
    <name evidence="1" type="ORF">AFUS01_LOCUS8430</name>
</gene>
<dbReference type="Proteomes" id="UP000708208">
    <property type="component" value="Unassembled WGS sequence"/>
</dbReference>
<name>A0A8J2NZS0_9HEXA</name>
<reference evidence="1" key="1">
    <citation type="submission" date="2021-06" db="EMBL/GenBank/DDBJ databases">
        <authorList>
            <person name="Hodson N. C."/>
            <person name="Mongue J. A."/>
            <person name="Jaron S. K."/>
        </authorList>
    </citation>
    <scope>NUCLEOTIDE SEQUENCE</scope>
</reference>
<feature type="non-terminal residue" evidence="1">
    <location>
        <position position="1"/>
    </location>
</feature>
<evidence type="ECO:0000313" key="2">
    <source>
        <dbReference type="Proteomes" id="UP000708208"/>
    </source>
</evidence>
<dbReference type="AlphaFoldDB" id="A0A8J2NZS0"/>
<sequence length="28" mass="3226">CLPLGIDNWRIISQKDTCAIAGRRSFYK</sequence>
<keyword evidence="2" id="KW-1185">Reference proteome</keyword>
<proteinExistence type="predicted"/>
<accession>A0A8J2NZS0</accession>
<dbReference type="EMBL" id="CAJVCH010058579">
    <property type="protein sequence ID" value="CAG7719089.1"/>
    <property type="molecule type" value="Genomic_DNA"/>
</dbReference>
<protein>
    <submittedName>
        <fullName evidence="1">Uncharacterized protein</fullName>
    </submittedName>
</protein>